<evidence type="ECO:0000313" key="1">
    <source>
        <dbReference type="EMBL" id="KAL0952528.1"/>
    </source>
</evidence>
<keyword evidence="2" id="KW-1185">Reference proteome</keyword>
<protein>
    <submittedName>
        <fullName evidence="1">Uncharacterized protein</fullName>
    </submittedName>
</protein>
<sequence>MSMATVDLTAEAELPIPLDFREALLPHPGLSIHDFLLHKTPTRSKDGSLQLKSAPDIFTASASYIQLDMAPFILSLPMPSCGQLSYLIHHAADASIKGHHSLIYPTSSGSDVKLPLWILELWREFHEVMDTQAEWRGATSWLTSKIQQESGINALVFQLSLSVHKTNLLGVYNV</sequence>
<organism evidence="1 2">
    <name type="scientific">Hohenbuehelia grisea</name>
    <dbReference type="NCBI Taxonomy" id="104357"/>
    <lineage>
        <taxon>Eukaryota</taxon>
        <taxon>Fungi</taxon>
        <taxon>Dikarya</taxon>
        <taxon>Basidiomycota</taxon>
        <taxon>Agaricomycotina</taxon>
        <taxon>Agaricomycetes</taxon>
        <taxon>Agaricomycetidae</taxon>
        <taxon>Agaricales</taxon>
        <taxon>Pleurotineae</taxon>
        <taxon>Pleurotaceae</taxon>
        <taxon>Hohenbuehelia</taxon>
    </lineage>
</organism>
<comment type="caution">
    <text evidence="1">The sequence shown here is derived from an EMBL/GenBank/DDBJ whole genome shotgun (WGS) entry which is preliminary data.</text>
</comment>
<accession>A0ABR3JAM2</accession>
<name>A0ABR3JAM2_9AGAR</name>
<proteinExistence type="predicted"/>
<gene>
    <name evidence="1" type="ORF">HGRIS_006789</name>
</gene>
<reference evidence="2" key="1">
    <citation type="submission" date="2024-06" db="EMBL/GenBank/DDBJ databases">
        <title>Multi-omics analyses provide insights into the biosynthesis of the anticancer antibiotic pleurotin in Hohenbuehelia grisea.</title>
        <authorList>
            <person name="Weaver J.A."/>
            <person name="Alberti F."/>
        </authorList>
    </citation>
    <scope>NUCLEOTIDE SEQUENCE [LARGE SCALE GENOMIC DNA]</scope>
    <source>
        <strain evidence="2">T-177</strain>
    </source>
</reference>
<dbReference type="Proteomes" id="UP001556367">
    <property type="component" value="Unassembled WGS sequence"/>
</dbReference>
<dbReference type="EMBL" id="JASNQZ010000010">
    <property type="protein sequence ID" value="KAL0952528.1"/>
    <property type="molecule type" value="Genomic_DNA"/>
</dbReference>
<evidence type="ECO:0000313" key="2">
    <source>
        <dbReference type="Proteomes" id="UP001556367"/>
    </source>
</evidence>